<name>A0A1V6LVE0_9FLAO</name>
<evidence type="ECO:0000256" key="5">
    <source>
        <dbReference type="ARBA" id="ARBA00023002"/>
    </source>
</evidence>
<evidence type="ECO:0000313" key="9">
    <source>
        <dbReference type="Proteomes" id="UP000191680"/>
    </source>
</evidence>
<feature type="domain" description="Fe2OG dioxygenase" evidence="7">
    <location>
        <begin position="99"/>
        <end position="199"/>
    </location>
</feature>
<dbReference type="GO" id="GO:0071456">
    <property type="term" value="P:cellular response to hypoxia"/>
    <property type="evidence" value="ECO:0007669"/>
    <property type="project" value="TreeGrafter"/>
</dbReference>
<dbReference type="EMBL" id="MTBC01000001">
    <property type="protein sequence ID" value="OQD44109.1"/>
    <property type="molecule type" value="Genomic_DNA"/>
</dbReference>
<evidence type="ECO:0000256" key="1">
    <source>
        <dbReference type="ARBA" id="ARBA00001961"/>
    </source>
</evidence>
<dbReference type="PROSITE" id="PS51471">
    <property type="entry name" value="FE2OG_OXY"/>
    <property type="match status" value="1"/>
</dbReference>
<organism evidence="8 9">
    <name type="scientific">Croceivirga radicis</name>
    <dbReference type="NCBI Taxonomy" id="1929488"/>
    <lineage>
        <taxon>Bacteria</taxon>
        <taxon>Pseudomonadati</taxon>
        <taxon>Bacteroidota</taxon>
        <taxon>Flavobacteriia</taxon>
        <taxon>Flavobacteriales</taxon>
        <taxon>Flavobacteriaceae</taxon>
        <taxon>Croceivirga</taxon>
    </lineage>
</organism>
<reference evidence="8 9" key="1">
    <citation type="submission" date="2016-12" db="EMBL/GenBank/DDBJ databases">
        <authorList>
            <person name="Song W.-J."/>
            <person name="Kurnit D.M."/>
        </authorList>
    </citation>
    <scope>NUCLEOTIDE SEQUENCE [LARGE SCALE GENOMIC DNA]</scope>
    <source>
        <strain evidence="8 9">HSG9</strain>
    </source>
</reference>
<comment type="caution">
    <text evidence="8">The sequence shown here is derived from an EMBL/GenBank/DDBJ whole genome shotgun (WGS) entry which is preliminary data.</text>
</comment>
<keyword evidence="9" id="KW-1185">Reference proteome</keyword>
<evidence type="ECO:0000256" key="4">
    <source>
        <dbReference type="ARBA" id="ARBA00022964"/>
    </source>
</evidence>
<keyword evidence="4" id="KW-0223">Dioxygenase</keyword>
<dbReference type="InterPro" id="IPR044862">
    <property type="entry name" value="Pro_4_hyd_alph_FE2OG_OXY"/>
</dbReference>
<evidence type="ECO:0000259" key="7">
    <source>
        <dbReference type="PROSITE" id="PS51471"/>
    </source>
</evidence>
<evidence type="ECO:0000256" key="2">
    <source>
        <dbReference type="ARBA" id="ARBA00022723"/>
    </source>
</evidence>
<dbReference type="InterPro" id="IPR005123">
    <property type="entry name" value="Oxoglu/Fe-dep_dioxygenase_dom"/>
</dbReference>
<keyword evidence="3" id="KW-0847">Vitamin C</keyword>
<dbReference type="OrthoDB" id="9783171at2"/>
<keyword evidence="2" id="KW-0479">Metal-binding</keyword>
<dbReference type="GO" id="GO:0031543">
    <property type="term" value="F:peptidyl-proline dioxygenase activity"/>
    <property type="evidence" value="ECO:0007669"/>
    <property type="project" value="TreeGrafter"/>
</dbReference>
<dbReference type="Gene3D" id="2.60.120.620">
    <property type="entry name" value="q2cbj1_9rhob like domain"/>
    <property type="match status" value="1"/>
</dbReference>
<dbReference type="InterPro" id="IPR051559">
    <property type="entry name" value="HIF_prolyl_hydroxylases"/>
</dbReference>
<dbReference type="AlphaFoldDB" id="A0A1V6LVE0"/>
<dbReference type="RefSeq" id="WP_080317673.1">
    <property type="nucleotide sequence ID" value="NZ_MTBC01000001.1"/>
</dbReference>
<evidence type="ECO:0000256" key="3">
    <source>
        <dbReference type="ARBA" id="ARBA00022896"/>
    </source>
</evidence>
<dbReference type="GO" id="GO:0031418">
    <property type="term" value="F:L-ascorbic acid binding"/>
    <property type="evidence" value="ECO:0007669"/>
    <property type="project" value="UniProtKB-KW"/>
</dbReference>
<accession>A0A1V6LVE0</accession>
<proteinExistence type="predicted"/>
<dbReference type="Proteomes" id="UP000191680">
    <property type="component" value="Unassembled WGS sequence"/>
</dbReference>
<evidence type="ECO:0000313" key="8">
    <source>
        <dbReference type="EMBL" id="OQD44109.1"/>
    </source>
</evidence>
<protein>
    <submittedName>
        <fullName evidence="8">2OG-Fe(II) oxygenase</fullName>
    </submittedName>
</protein>
<dbReference type="InterPro" id="IPR006620">
    <property type="entry name" value="Pro_4_hyd_alph"/>
</dbReference>
<dbReference type="GO" id="GO:0008198">
    <property type="term" value="F:ferrous iron binding"/>
    <property type="evidence" value="ECO:0007669"/>
    <property type="project" value="TreeGrafter"/>
</dbReference>
<gene>
    <name evidence="8" type="ORF">BUL40_00715</name>
</gene>
<dbReference type="SMART" id="SM00702">
    <property type="entry name" value="P4Hc"/>
    <property type="match status" value="1"/>
</dbReference>
<evidence type="ECO:0000256" key="6">
    <source>
        <dbReference type="ARBA" id="ARBA00023004"/>
    </source>
</evidence>
<dbReference type="PANTHER" id="PTHR12907">
    <property type="entry name" value="EGL NINE HOMOLOG-RELATED"/>
    <property type="match status" value="1"/>
</dbReference>
<keyword evidence="6" id="KW-0408">Iron</keyword>
<sequence length="207" mass="24279">MTDFHNLEDWLEWIDELSDKHYVVVDHFLSQPLYTTLKNYFVEHQELFTQAGIGSLDNHQVRTKIRGDKTYWLDANRDVDLNSFWHLVQETKNVLNRYCYLSLSGHEFHLAHYPPGGHYARHLDQFEERSNRMITMIVYLNDGWKTGDGGELEIFEPDKSLSLIQPLGNRCVLFKSGVVPHAVLKSHKDRYSLTGWLTYQPKGLAWI</sequence>
<dbReference type="Pfam" id="PF13640">
    <property type="entry name" value="2OG-FeII_Oxy_3"/>
    <property type="match status" value="1"/>
</dbReference>
<dbReference type="PANTHER" id="PTHR12907:SF26">
    <property type="entry name" value="HIF PROLYL HYDROXYLASE, ISOFORM C"/>
    <property type="match status" value="1"/>
</dbReference>
<comment type="cofactor">
    <cofactor evidence="1">
        <name>L-ascorbate</name>
        <dbReference type="ChEBI" id="CHEBI:38290"/>
    </cofactor>
</comment>
<keyword evidence="5" id="KW-0560">Oxidoreductase</keyword>